<organism evidence="1 2">
    <name type="scientific">Raoultella terrigena</name>
    <name type="common">Klebsiella terrigena</name>
    <dbReference type="NCBI Taxonomy" id="577"/>
    <lineage>
        <taxon>Bacteria</taxon>
        <taxon>Pseudomonadati</taxon>
        <taxon>Pseudomonadota</taxon>
        <taxon>Gammaproteobacteria</taxon>
        <taxon>Enterobacterales</taxon>
        <taxon>Enterobacteriaceae</taxon>
        <taxon>Klebsiella/Raoultella group</taxon>
        <taxon>Raoultella</taxon>
    </lineage>
</organism>
<proteinExistence type="predicted"/>
<name>A0A4U9DC48_RAOTE</name>
<dbReference type="EMBL" id="CABDVU010000002">
    <property type="protein sequence ID" value="VTN16469.1"/>
    <property type="molecule type" value="Genomic_DNA"/>
</dbReference>
<sequence length="87" mass="10120">MMVFFPAFNPAFLTEFGNGPISDKYWEAHFGVDDFLHLREIELILRGEDADFHIEKCVYMNDKQFDFTLEKIQQSGEVIISGSLVDR</sequence>
<protein>
    <submittedName>
        <fullName evidence="1">Conjugal transfer transcriptional regulator TraJ</fullName>
    </submittedName>
</protein>
<evidence type="ECO:0000313" key="1">
    <source>
        <dbReference type="EMBL" id="VTN16469.1"/>
    </source>
</evidence>
<reference evidence="1 2" key="1">
    <citation type="submission" date="2019-04" db="EMBL/GenBank/DDBJ databases">
        <authorList>
            <consortium name="Pathogen Informatics"/>
        </authorList>
    </citation>
    <scope>NUCLEOTIDE SEQUENCE [LARGE SCALE GENOMIC DNA]</scope>
    <source>
        <strain evidence="1 2">NCTC9185</strain>
    </source>
</reference>
<accession>A0A4U9DC48</accession>
<dbReference type="AlphaFoldDB" id="A0A4U9DC48"/>
<evidence type="ECO:0000313" key="2">
    <source>
        <dbReference type="Proteomes" id="UP000339249"/>
    </source>
</evidence>
<dbReference type="Gene3D" id="3.30.450.20">
    <property type="entry name" value="PAS domain"/>
    <property type="match status" value="1"/>
</dbReference>
<dbReference type="Proteomes" id="UP000339249">
    <property type="component" value="Unassembled WGS sequence"/>
</dbReference>
<gene>
    <name evidence="1" type="ORF">NCTC9185_07881</name>
</gene>